<feature type="transmembrane region" description="Helical" evidence="10">
    <location>
        <begin position="213"/>
        <end position="232"/>
    </location>
</feature>
<feature type="transmembrane region" description="Helical" evidence="10">
    <location>
        <begin position="555"/>
        <end position="573"/>
    </location>
</feature>
<evidence type="ECO:0000313" key="11">
    <source>
        <dbReference type="EMBL" id="WFD25730.1"/>
    </source>
</evidence>
<dbReference type="GO" id="GO:0015031">
    <property type="term" value="P:protein transport"/>
    <property type="evidence" value="ECO:0007669"/>
    <property type="project" value="UniProtKB-KW"/>
</dbReference>
<accession>A0AAF0EJH6</accession>
<feature type="compositionally biased region" description="Basic and acidic residues" evidence="9">
    <location>
        <begin position="94"/>
        <end position="110"/>
    </location>
</feature>
<evidence type="ECO:0000256" key="5">
    <source>
        <dbReference type="ARBA" id="ARBA00022856"/>
    </source>
</evidence>
<dbReference type="InterPro" id="IPR004813">
    <property type="entry name" value="OPT"/>
</dbReference>
<evidence type="ECO:0000256" key="9">
    <source>
        <dbReference type="SAM" id="MobiDB-lite"/>
    </source>
</evidence>
<evidence type="ECO:0000256" key="2">
    <source>
        <dbReference type="ARBA" id="ARBA00008807"/>
    </source>
</evidence>
<keyword evidence="5" id="KW-0571">Peptide transport</keyword>
<reference evidence="11" key="1">
    <citation type="submission" date="2023-03" db="EMBL/GenBank/DDBJ databases">
        <title>Mating type loci evolution in Malassezia.</title>
        <authorList>
            <person name="Coelho M.A."/>
        </authorList>
    </citation>
    <scope>NUCLEOTIDE SEQUENCE</scope>
    <source>
        <strain evidence="11">CBS 9557</strain>
    </source>
</reference>
<keyword evidence="3" id="KW-0813">Transport</keyword>
<evidence type="ECO:0000256" key="10">
    <source>
        <dbReference type="SAM" id="Phobius"/>
    </source>
</evidence>
<feature type="transmembrane region" description="Helical" evidence="10">
    <location>
        <begin position="732"/>
        <end position="751"/>
    </location>
</feature>
<dbReference type="AlphaFoldDB" id="A0AAF0EJH6"/>
<dbReference type="EMBL" id="CP119892">
    <property type="protein sequence ID" value="WFD25730.1"/>
    <property type="molecule type" value="Genomic_DNA"/>
</dbReference>
<protein>
    <submittedName>
        <fullName evidence="11">Uncharacterized protein</fullName>
    </submittedName>
</protein>
<dbReference type="Proteomes" id="UP001213623">
    <property type="component" value="Chromosome 1"/>
</dbReference>
<evidence type="ECO:0000256" key="3">
    <source>
        <dbReference type="ARBA" id="ARBA00022448"/>
    </source>
</evidence>
<feature type="transmembrane region" description="Helical" evidence="10">
    <location>
        <begin position="664"/>
        <end position="689"/>
    </location>
</feature>
<feature type="transmembrane region" description="Helical" evidence="10">
    <location>
        <begin position="701"/>
        <end position="720"/>
    </location>
</feature>
<keyword evidence="7 10" id="KW-1133">Transmembrane helix</keyword>
<name>A0AAF0EJH6_9BASI</name>
<organism evidence="11 12">
    <name type="scientific">Malassezia nana</name>
    <dbReference type="NCBI Taxonomy" id="180528"/>
    <lineage>
        <taxon>Eukaryota</taxon>
        <taxon>Fungi</taxon>
        <taxon>Dikarya</taxon>
        <taxon>Basidiomycota</taxon>
        <taxon>Ustilaginomycotina</taxon>
        <taxon>Malasseziomycetes</taxon>
        <taxon>Malasseziales</taxon>
        <taxon>Malasseziaceae</taxon>
        <taxon>Malassezia</taxon>
    </lineage>
</organism>
<feature type="compositionally biased region" description="Basic and acidic residues" evidence="9">
    <location>
        <begin position="7"/>
        <end position="22"/>
    </location>
</feature>
<evidence type="ECO:0000256" key="6">
    <source>
        <dbReference type="ARBA" id="ARBA00022927"/>
    </source>
</evidence>
<feature type="transmembrane region" description="Helical" evidence="10">
    <location>
        <begin position="496"/>
        <end position="522"/>
    </location>
</feature>
<proteinExistence type="inferred from homology"/>
<feature type="transmembrane region" description="Helical" evidence="10">
    <location>
        <begin position="294"/>
        <end position="312"/>
    </location>
</feature>
<dbReference type="GO" id="GO:0035673">
    <property type="term" value="F:oligopeptide transmembrane transporter activity"/>
    <property type="evidence" value="ECO:0007669"/>
    <property type="project" value="InterPro"/>
</dbReference>
<evidence type="ECO:0000256" key="8">
    <source>
        <dbReference type="ARBA" id="ARBA00023136"/>
    </source>
</evidence>
<evidence type="ECO:0000256" key="1">
    <source>
        <dbReference type="ARBA" id="ARBA00004141"/>
    </source>
</evidence>
<sequence length="876" mass="98025">MPTGPTRDVKHNNPFIHEREAALDVPIDESSGGEEELDALMANESWDTSMRHNNDSSSQPSHPPMKSSSGADQSSISPSWVKHQRHTPSTVVEPKGEAHGSSRGGEERWPSSKGTSSLCEHRENVSGADDEIFLDDMRMPAKENATAFNQQGNDMDEDSPYPEVQASVSNIDDPDMPVISLRVILISLLLAPLVSGVNTYLMARAPAPTLSATFVLVAAYPIGNLLAAVLPLQNFYLPSWLGGYAFSLNPGPFNIKEHAVITAVASIAVYPSYVLHFLTAQDTLFDNGKESDTWFGFVLTMAIHVMGLGLAGMLNRFLVRPASMLWPQILMSTTILNTLHAETDQMEKGMTRMHWLLVVSVGAFCYNFLPDLLFQGLSICCWLCWIKPRDIVLNVVAGAHGMGLFSFSLNWAQISYFGSPLVVPWWSACNMILGFVVIAWVVMPIMYFCNVWDLGYFSFSGVSVRDRFGNPYEVERVIDMPEGTLNPAKYHAYSPVMLSLGFIISYFSGFATVTALMVHTLLHHKNDIWRTLVHGKREKMDVHAKLMQSYKPVPTWWYMAMFIIGLLAVLITDDHSEEKVSATGIVVGLLITLWFLLPSGYVLALSGQLIGNNVFADVVGGYLLAKRPVAFMSFKAITVQSLITALQVTANMKLGHYMKIPPRIMLIVQLLTMLIVTCVQVLVKIILSLTIPDLCSDTQPLGLTCVMANVYFVSALLWSGVGPKYVFFSQSFQFVLWGLLAGALVPLLFWLLRRRFKARWLIYLNAPLFFNSITYKPMSMSINYTCWFFLAFIFQYWLRRHRFRWWSKYNFVTANALDLGTVVSELLIFFAIQLPLNTSPIIKWWGNRVAGQNADALRMPLLQVPPEGLSTDVHPF</sequence>
<feature type="transmembrane region" description="Helical" evidence="10">
    <location>
        <begin position="580"/>
        <end position="597"/>
    </location>
</feature>
<dbReference type="PANTHER" id="PTHR22601">
    <property type="entry name" value="ISP4 LIKE PROTEIN"/>
    <property type="match status" value="1"/>
</dbReference>
<gene>
    <name evidence="11" type="ORF">MNAN1_000696</name>
</gene>
<comment type="subcellular location">
    <subcellularLocation>
        <location evidence="1">Membrane</location>
        <topology evidence="1">Multi-pass membrane protein</topology>
    </subcellularLocation>
</comment>
<evidence type="ECO:0000256" key="7">
    <source>
        <dbReference type="ARBA" id="ARBA00022989"/>
    </source>
</evidence>
<dbReference type="Pfam" id="PF03169">
    <property type="entry name" value="OPT"/>
    <property type="match status" value="1"/>
</dbReference>
<dbReference type="NCBIfam" id="TIGR00728">
    <property type="entry name" value="OPT_sfam"/>
    <property type="match status" value="1"/>
</dbReference>
<keyword evidence="4 10" id="KW-0812">Transmembrane</keyword>
<feature type="compositionally biased region" description="Polar residues" evidence="9">
    <location>
        <begin position="55"/>
        <end position="78"/>
    </location>
</feature>
<feature type="transmembrane region" description="Helical" evidence="10">
    <location>
        <begin position="632"/>
        <end position="652"/>
    </location>
</feature>
<comment type="similarity">
    <text evidence="2">Belongs to the oligopeptide OPT transporter family.</text>
</comment>
<feature type="transmembrane region" description="Helical" evidence="10">
    <location>
        <begin position="391"/>
        <end position="413"/>
    </location>
</feature>
<feature type="transmembrane region" description="Helical" evidence="10">
    <location>
        <begin position="758"/>
        <end position="775"/>
    </location>
</feature>
<dbReference type="GO" id="GO:0016020">
    <property type="term" value="C:membrane"/>
    <property type="evidence" value="ECO:0007669"/>
    <property type="project" value="UniProtKB-SubCell"/>
</dbReference>
<feature type="transmembrane region" description="Helical" evidence="10">
    <location>
        <begin position="781"/>
        <end position="798"/>
    </location>
</feature>
<feature type="transmembrane region" description="Helical" evidence="10">
    <location>
        <begin position="425"/>
        <end position="449"/>
    </location>
</feature>
<feature type="transmembrane region" description="Helical" evidence="10">
    <location>
        <begin position="353"/>
        <end position="384"/>
    </location>
</feature>
<keyword evidence="6" id="KW-0653">Protein transport</keyword>
<evidence type="ECO:0000313" key="12">
    <source>
        <dbReference type="Proteomes" id="UP001213623"/>
    </source>
</evidence>
<keyword evidence="8 10" id="KW-0472">Membrane</keyword>
<feature type="region of interest" description="Disordered" evidence="9">
    <location>
        <begin position="1"/>
        <end position="127"/>
    </location>
</feature>
<dbReference type="NCBIfam" id="TIGR00727">
    <property type="entry name" value="ISP4_OPT"/>
    <property type="match status" value="1"/>
</dbReference>
<keyword evidence="12" id="KW-1185">Reference proteome</keyword>
<feature type="transmembrane region" description="Helical" evidence="10">
    <location>
        <begin position="179"/>
        <end position="201"/>
    </location>
</feature>
<dbReference type="InterPro" id="IPR004648">
    <property type="entry name" value="Oligpept_transpt"/>
</dbReference>
<evidence type="ECO:0000256" key="4">
    <source>
        <dbReference type="ARBA" id="ARBA00022692"/>
    </source>
</evidence>